<keyword evidence="6" id="KW-0175">Coiled coil</keyword>
<dbReference type="PANTHER" id="PTHR42792">
    <property type="entry name" value="FLAGELLIN"/>
    <property type="match status" value="1"/>
</dbReference>
<dbReference type="InterPro" id="IPR001029">
    <property type="entry name" value="Flagellin_N"/>
</dbReference>
<reference evidence="9 10" key="1">
    <citation type="journal article" date="2015" name="Genome Announc.">
        <title>Draft Genome Sequences of Marine Isolates of Thalassomonas viridans and Thalassomonas actiniarum.</title>
        <authorList>
            <person name="Olonade I."/>
            <person name="van Zyl L.J."/>
            <person name="Trindade M."/>
        </authorList>
    </citation>
    <scope>NUCLEOTIDE SEQUENCE [LARGE SCALE GENOMIC DNA]</scope>
    <source>
        <strain evidence="9 10">A5K-106</strain>
    </source>
</reference>
<keyword evidence="10" id="KW-1185">Reference proteome</keyword>
<comment type="subcellular location">
    <subcellularLocation>
        <location evidence="1">Bacterial flagellum</location>
    </subcellularLocation>
    <subcellularLocation>
        <location evidence="2">Secreted</location>
    </subcellularLocation>
</comment>
<dbReference type="Gene3D" id="1.20.1330.10">
    <property type="entry name" value="f41 fragment of flagellin, N-terminal domain"/>
    <property type="match status" value="2"/>
</dbReference>
<evidence type="ECO:0000259" key="7">
    <source>
        <dbReference type="Pfam" id="PF00669"/>
    </source>
</evidence>
<protein>
    <submittedName>
        <fullName evidence="9">Flagellar hook-associated protein FlgL</fullName>
    </submittedName>
</protein>
<dbReference type="InterPro" id="IPR001492">
    <property type="entry name" value="Flagellin"/>
</dbReference>
<name>A0AAF0C2S8_9GAMM</name>
<dbReference type="GO" id="GO:0005576">
    <property type="term" value="C:extracellular region"/>
    <property type="evidence" value="ECO:0007669"/>
    <property type="project" value="UniProtKB-SubCell"/>
</dbReference>
<evidence type="ECO:0000256" key="1">
    <source>
        <dbReference type="ARBA" id="ARBA00004365"/>
    </source>
</evidence>
<evidence type="ECO:0000256" key="4">
    <source>
        <dbReference type="ARBA" id="ARBA00022525"/>
    </source>
</evidence>
<keyword evidence="9" id="KW-0282">Flagellum</keyword>
<dbReference type="PANTHER" id="PTHR42792:SF1">
    <property type="entry name" value="FLAGELLAR HOOK-ASSOCIATED PROTEIN 3"/>
    <property type="match status" value="1"/>
</dbReference>
<evidence type="ECO:0000313" key="10">
    <source>
        <dbReference type="Proteomes" id="UP000032568"/>
    </source>
</evidence>
<dbReference type="NCBIfam" id="TIGR02550">
    <property type="entry name" value="flagell_flgL"/>
    <property type="match status" value="1"/>
</dbReference>
<dbReference type="GO" id="GO:0009424">
    <property type="term" value="C:bacterial-type flagellum hook"/>
    <property type="evidence" value="ECO:0007669"/>
    <property type="project" value="InterPro"/>
</dbReference>
<dbReference type="GO" id="GO:0071973">
    <property type="term" value="P:bacterial-type flagellum-dependent cell motility"/>
    <property type="evidence" value="ECO:0007669"/>
    <property type="project" value="InterPro"/>
</dbReference>
<organism evidence="9 10">
    <name type="scientific">Thalassomonas actiniarum</name>
    <dbReference type="NCBI Taxonomy" id="485447"/>
    <lineage>
        <taxon>Bacteria</taxon>
        <taxon>Pseudomonadati</taxon>
        <taxon>Pseudomonadota</taxon>
        <taxon>Gammaproteobacteria</taxon>
        <taxon>Alteromonadales</taxon>
        <taxon>Colwelliaceae</taxon>
        <taxon>Thalassomonas</taxon>
    </lineage>
</organism>
<evidence type="ECO:0000256" key="6">
    <source>
        <dbReference type="SAM" id="Coils"/>
    </source>
</evidence>
<dbReference type="Proteomes" id="UP000032568">
    <property type="component" value="Chromosome"/>
</dbReference>
<dbReference type="GO" id="GO:0005198">
    <property type="term" value="F:structural molecule activity"/>
    <property type="evidence" value="ECO:0007669"/>
    <property type="project" value="InterPro"/>
</dbReference>
<proteinExistence type="inferred from homology"/>
<evidence type="ECO:0000256" key="5">
    <source>
        <dbReference type="ARBA" id="ARBA00023143"/>
    </source>
</evidence>
<dbReference type="RefSeq" id="WP_084692431.1">
    <property type="nucleotide sequence ID" value="NZ_CP059735.1"/>
</dbReference>
<comment type="similarity">
    <text evidence="3">Belongs to the bacterial flagellin family.</text>
</comment>
<evidence type="ECO:0000256" key="2">
    <source>
        <dbReference type="ARBA" id="ARBA00004613"/>
    </source>
</evidence>
<evidence type="ECO:0000256" key="3">
    <source>
        <dbReference type="ARBA" id="ARBA00005709"/>
    </source>
</evidence>
<reference evidence="9 10" key="2">
    <citation type="journal article" date="2022" name="Mar. Drugs">
        <title>Bioassay-Guided Fractionation Leads to the Detection of Cholic Acid Generated by the Rare Thalassomonas sp.</title>
        <authorList>
            <person name="Pheiffer F."/>
            <person name="Schneider Y.K."/>
            <person name="Hansen E.H."/>
            <person name="Andersen J.H."/>
            <person name="Isaksson J."/>
            <person name="Busche T."/>
            <person name="R C."/>
            <person name="Kalinowski J."/>
            <person name="Zyl L.V."/>
            <person name="Trindade M."/>
        </authorList>
    </citation>
    <scope>NUCLEOTIDE SEQUENCE [LARGE SCALE GENOMIC DNA]</scope>
    <source>
        <strain evidence="9 10">A5K-106</strain>
    </source>
</reference>
<evidence type="ECO:0000259" key="8">
    <source>
        <dbReference type="Pfam" id="PF00700"/>
    </source>
</evidence>
<feature type="domain" description="Flagellin C-terminal" evidence="8">
    <location>
        <begin position="338"/>
        <end position="419"/>
    </location>
</feature>
<accession>A0AAF0C2S8</accession>
<keyword evidence="4" id="KW-0964">Secreted</keyword>
<keyword evidence="5" id="KW-0975">Bacterial flagellum</keyword>
<keyword evidence="9" id="KW-0969">Cilium</keyword>
<dbReference type="Pfam" id="PF00669">
    <property type="entry name" value="Flagellin_N"/>
    <property type="match status" value="1"/>
</dbReference>
<dbReference type="SUPFAM" id="SSF64518">
    <property type="entry name" value="Phase 1 flagellin"/>
    <property type="match status" value="1"/>
</dbReference>
<dbReference type="Pfam" id="PF00700">
    <property type="entry name" value="Flagellin_C"/>
    <property type="match status" value="1"/>
</dbReference>
<dbReference type="InterPro" id="IPR046358">
    <property type="entry name" value="Flagellin_C"/>
</dbReference>
<evidence type="ECO:0000313" key="9">
    <source>
        <dbReference type="EMBL" id="WDE00477.1"/>
    </source>
</evidence>
<feature type="coiled-coil region" evidence="6">
    <location>
        <begin position="60"/>
        <end position="87"/>
    </location>
</feature>
<sequence>MMRVSTSQFYQFSTNNMGRLQSDVTKQTEYLSTGKQVLTAKDAPVGNLSLLGFKEELMSIERFNKNITQAESRNNRQEVALSNAQDILLQVKDIVIQANNGSYSEEEFTSLSQQLNSSLDQLLDVGNTKSESGEYIFAGYQTQQRPFSIAPDNSVSYSGDNGQSDLQIAQNIYVPINQAGDDVFMQVDNIVGDFMPTYTDNLTTPVDDIDPEEPDIYVERAVIVDRETYNGAGMTPGFQFDFADDGFGGIDVTVTDANGAGAAVYGPAAYTSGQTIAFNGMEVNIDGNPLPGDQFTLNEQDKVSIYDTLKDAIDWVDAAGTNLSDPKQHQVDYNHIITQLDEAFSHITNQRAEVGTTLKTIDTQRNIALDTEVLVNSSRGKIEDLDFAEAISVFEQQKLSLQAAQQTFSQIQGLSLFNFI</sequence>
<dbReference type="EMBL" id="CP059735">
    <property type="protein sequence ID" value="WDE00477.1"/>
    <property type="molecule type" value="Genomic_DNA"/>
</dbReference>
<gene>
    <name evidence="9" type="primary">flgL</name>
    <name evidence="9" type="ORF">SG35_007515</name>
</gene>
<dbReference type="KEGG" id="tact:SG35_007515"/>
<dbReference type="AlphaFoldDB" id="A0AAF0C2S8"/>
<dbReference type="InterPro" id="IPR013384">
    <property type="entry name" value="Flagell_FlgL"/>
</dbReference>
<feature type="domain" description="Flagellin N-terminal" evidence="7">
    <location>
        <begin position="4"/>
        <end position="142"/>
    </location>
</feature>
<keyword evidence="9" id="KW-0966">Cell projection</keyword>